<gene>
    <name evidence="1" type="ORF">H8F21_14960</name>
</gene>
<accession>A0ABS2BZ05</accession>
<reference evidence="1 2" key="1">
    <citation type="submission" date="2020-08" db="EMBL/GenBank/DDBJ databases">
        <title>Description of novel Pseudomonas species.</title>
        <authorList>
            <person name="Duman M."/>
            <person name="Mulet M."/>
            <person name="Altun S."/>
            <person name="Saticioglu I.B."/>
            <person name="Lalucat J."/>
            <person name="Garcia-Valdes E."/>
        </authorList>
    </citation>
    <scope>NUCLEOTIDE SEQUENCE [LARGE SCALE GENOMIC DNA]</scope>
    <source>
        <strain evidence="1 2">P66</strain>
    </source>
</reference>
<dbReference type="EMBL" id="JACOPV010000009">
    <property type="protein sequence ID" value="MBM5458864.1"/>
    <property type="molecule type" value="Genomic_DNA"/>
</dbReference>
<dbReference type="Proteomes" id="UP000745663">
    <property type="component" value="Unassembled WGS sequence"/>
</dbReference>
<organism evidence="1 2">
    <name type="scientific">Pseudomonas arcuscaelestis</name>
    <dbReference type="NCBI Taxonomy" id="2710591"/>
    <lineage>
        <taxon>Bacteria</taxon>
        <taxon>Pseudomonadati</taxon>
        <taxon>Pseudomonadota</taxon>
        <taxon>Gammaproteobacteria</taxon>
        <taxon>Pseudomonadales</taxon>
        <taxon>Pseudomonadaceae</taxon>
        <taxon>Pseudomonas</taxon>
    </lineage>
</organism>
<proteinExistence type="predicted"/>
<protein>
    <submittedName>
        <fullName evidence="1">Uncharacterized protein</fullName>
    </submittedName>
</protein>
<sequence length="107" mass="11553">MKIIDKVEIEAVTDVVCDVCQLSTAVESGGLQFGTLQAQWGYGTKHDGERYELHLCESCFFQAIASLKQERRTQNLFGDNGGAAEEDFGLVAKDDYFGDAAGGPGRG</sequence>
<evidence type="ECO:0000313" key="2">
    <source>
        <dbReference type="Proteomes" id="UP000745663"/>
    </source>
</evidence>
<name>A0ABS2BZ05_9PSED</name>
<dbReference type="RefSeq" id="WP_203584788.1">
    <property type="nucleotide sequence ID" value="NZ_JACOPV010000009.1"/>
</dbReference>
<comment type="caution">
    <text evidence="1">The sequence shown here is derived from an EMBL/GenBank/DDBJ whole genome shotgun (WGS) entry which is preliminary data.</text>
</comment>
<keyword evidence="2" id="KW-1185">Reference proteome</keyword>
<evidence type="ECO:0000313" key="1">
    <source>
        <dbReference type="EMBL" id="MBM5458864.1"/>
    </source>
</evidence>